<dbReference type="PROSITE" id="PS50006">
    <property type="entry name" value="FHA_DOMAIN"/>
    <property type="match status" value="1"/>
</dbReference>
<dbReference type="InterPro" id="IPR050923">
    <property type="entry name" value="Cell_Proc_Reg/RNA_Proc"/>
</dbReference>
<evidence type="ECO:0000313" key="4">
    <source>
        <dbReference type="Proteomes" id="UP000680679"/>
    </source>
</evidence>
<name>A0ABM7QIY7_9GAMM</name>
<accession>A0ABM7QIY7</accession>
<evidence type="ECO:0000259" key="2">
    <source>
        <dbReference type="PROSITE" id="PS50006"/>
    </source>
</evidence>
<dbReference type="Proteomes" id="UP000680679">
    <property type="component" value="Chromosome"/>
</dbReference>
<dbReference type="PANTHER" id="PTHR23308">
    <property type="entry name" value="NUCLEAR INHIBITOR OF PROTEIN PHOSPHATASE-1"/>
    <property type="match status" value="1"/>
</dbReference>
<feature type="compositionally biased region" description="Basic and acidic residues" evidence="1">
    <location>
        <begin position="153"/>
        <end position="167"/>
    </location>
</feature>
<dbReference type="Gene3D" id="2.60.200.20">
    <property type="match status" value="1"/>
</dbReference>
<dbReference type="InterPro" id="IPR000253">
    <property type="entry name" value="FHA_dom"/>
</dbReference>
<feature type="region of interest" description="Disordered" evidence="1">
    <location>
        <begin position="144"/>
        <end position="167"/>
    </location>
</feature>
<evidence type="ECO:0000256" key="1">
    <source>
        <dbReference type="SAM" id="MobiDB-lite"/>
    </source>
</evidence>
<gene>
    <name evidence="3" type="ORF">Atep_03900</name>
</gene>
<dbReference type="SMART" id="SM00240">
    <property type="entry name" value="FHA"/>
    <property type="match status" value="1"/>
</dbReference>
<evidence type="ECO:0000313" key="3">
    <source>
        <dbReference type="EMBL" id="BCU05713.1"/>
    </source>
</evidence>
<reference evidence="3 4" key="1">
    <citation type="submission" date="2021-04" db="EMBL/GenBank/DDBJ databases">
        <title>Complete genome sequencing of Allochromatium tepidum strain NZ.</title>
        <authorList>
            <person name="Tsukatani Y."/>
            <person name="Mori H."/>
        </authorList>
    </citation>
    <scope>NUCLEOTIDE SEQUENCE [LARGE SCALE GENOMIC DNA]</scope>
    <source>
        <strain evidence="3 4">NZ</strain>
    </source>
</reference>
<dbReference type="Pfam" id="PF00498">
    <property type="entry name" value="FHA"/>
    <property type="match status" value="1"/>
</dbReference>
<keyword evidence="4" id="KW-1185">Reference proteome</keyword>
<proteinExistence type="predicted"/>
<dbReference type="InterPro" id="IPR008984">
    <property type="entry name" value="SMAD_FHA_dom_sf"/>
</dbReference>
<sequence>MEIRVRVVRRDGLGRPREVPLTVSESGIEIGRALTSDLCLEDHERVVSGLHARIQARGGRIWLTDLSRNGTCLNDNPAPIAPHRPVELHDGDRLMIGPYAVHVAFGASSPTVSFTKPQQPAPNASLQSDATLAFSDEASRTEVLNAVDSGQGRIEEPKTEVLSRLDP</sequence>
<dbReference type="SUPFAM" id="SSF49879">
    <property type="entry name" value="SMAD/FHA domain"/>
    <property type="match status" value="1"/>
</dbReference>
<protein>
    <recommendedName>
        <fullName evidence="2">FHA domain-containing protein</fullName>
    </recommendedName>
</protein>
<dbReference type="EMBL" id="AP024563">
    <property type="protein sequence ID" value="BCU05713.1"/>
    <property type="molecule type" value="Genomic_DNA"/>
</dbReference>
<feature type="domain" description="FHA" evidence="2">
    <location>
        <begin position="28"/>
        <end position="78"/>
    </location>
</feature>
<dbReference type="CDD" id="cd00060">
    <property type="entry name" value="FHA"/>
    <property type="match status" value="1"/>
</dbReference>
<organism evidence="3 4">
    <name type="scientific">Allochromatium tepidum</name>
    <dbReference type="NCBI Taxonomy" id="553982"/>
    <lineage>
        <taxon>Bacteria</taxon>
        <taxon>Pseudomonadati</taxon>
        <taxon>Pseudomonadota</taxon>
        <taxon>Gammaproteobacteria</taxon>
        <taxon>Chromatiales</taxon>
        <taxon>Chromatiaceae</taxon>
        <taxon>Allochromatium</taxon>
    </lineage>
</organism>